<reference evidence="1" key="1">
    <citation type="journal article" date="2015" name="Nature">
        <title>Complex archaea that bridge the gap between prokaryotes and eukaryotes.</title>
        <authorList>
            <person name="Spang A."/>
            <person name="Saw J.H."/>
            <person name="Jorgensen S.L."/>
            <person name="Zaremba-Niedzwiedzka K."/>
            <person name="Martijn J."/>
            <person name="Lind A.E."/>
            <person name="van Eijk R."/>
            <person name="Schleper C."/>
            <person name="Guy L."/>
            <person name="Ettema T.J."/>
        </authorList>
    </citation>
    <scope>NUCLEOTIDE SEQUENCE</scope>
</reference>
<name>A0A0F9EWL0_9ZZZZ</name>
<proteinExistence type="predicted"/>
<dbReference type="AlphaFoldDB" id="A0A0F9EWL0"/>
<protein>
    <submittedName>
        <fullName evidence="1">Uncharacterized protein</fullName>
    </submittedName>
</protein>
<accession>A0A0F9EWL0</accession>
<gene>
    <name evidence="1" type="ORF">LCGC14_2102710</name>
</gene>
<evidence type="ECO:0000313" key="1">
    <source>
        <dbReference type="EMBL" id="KKL70651.1"/>
    </source>
</evidence>
<feature type="non-terminal residue" evidence="1">
    <location>
        <position position="1"/>
    </location>
</feature>
<organism evidence="1">
    <name type="scientific">marine sediment metagenome</name>
    <dbReference type="NCBI Taxonomy" id="412755"/>
    <lineage>
        <taxon>unclassified sequences</taxon>
        <taxon>metagenomes</taxon>
        <taxon>ecological metagenomes</taxon>
    </lineage>
</organism>
<comment type="caution">
    <text evidence="1">The sequence shown here is derived from an EMBL/GenBank/DDBJ whole genome shotgun (WGS) entry which is preliminary data.</text>
</comment>
<dbReference type="EMBL" id="LAZR01025836">
    <property type="protein sequence ID" value="KKL70651.1"/>
    <property type="molecule type" value="Genomic_DNA"/>
</dbReference>
<sequence length="91" mass="10609">YYSAHCYSTTQATVFMLLRLCRIRRRMYGSELLHGEVVSARVNDDTTSRLLMRIEYNIFDLNSPHKCWNLGASLTLHDVKRPKSAKLTVKF</sequence>